<evidence type="ECO:0000256" key="12">
    <source>
        <dbReference type="ARBA" id="ARBA00056546"/>
    </source>
</evidence>
<dbReference type="Proteomes" id="UP000297982">
    <property type="component" value="Unassembled WGS sequence"/>
</dbReference>
<evidence type="ECO:0000313" key="14">
    <source>
        <dbReference type="EMBL" id="TGB05019.1"/>
    </source>
</evidence>
<evidence type="ECO:0000256" key="3">
    <source>
        <dbReference type="ARBA" id="ARBA00022490"/>
    </source>
</evidence>
<dbReference type="Pfam" id="PF00378">
    <property type="entry name" value="ECH_1"/>
    <property type="match status" value="1"/>
</dbReference>
<evidence type="ECO:0000256" key="8">
    <source>
        <dbReference type="ARBA" id="ARBA00039903"/>
    </source>
</evidence>
<gene>
    <name evidence="14" type="ORF">E4663_08495</name>
</gene>
<dbReference type="GO" id="GO:0005829">
    <property type="term" value="C:cytosol"/>
    <property type="evidence" value="ECO:0007669"/>
    <property type="project" value="UniProtKB-SubCell"/>
</dbReference>
<comment type="catalytic activity">
    <reaction evidence="5">
        <text>(2S)-ethylmalonyl-CoA + H(+) = butanoyl-CoA + CO2</text>
        <dbReference type="Rhea" id="RHEA:32131"/>
        <dbReference type="ChEBI" id="CHEBI:15378"/>
        <dbReference type="ChEBI" id="CHEBI:16526"/>
        <dbReference type="ChEBI" id="CHEBI:57371"/>
        <dbReference type="ChEBI" id="CHEBI:60909"/>
        <dbReference type="EC" id="4.1.1.94"/>
    </reaction>
    <physiologicalReaction direction="left-to-right" evidence="5">
        <dbReference type="Rhea" id="RHEA:32132"/>
    </physiologicalReaction>
</comment>
<evidence type="ECO:0000256" key="11">
    <source>
        <dbReference type="ARBA" id="ARBA00047446"/>
    </source>
</evidence>
<evidence type="ECO:0000256" key="7">
    <source>
        <dbReference type="ARBA" id="ARBA00038883"/>
    </source>
</evidence>
<sequence>MSLVLLDWMEDGYAVITLNRPEKLNAINHQMVQELDEALDLVRKEDHVKFLTVTGNGDKAFCAGGDLNEFHGNLEEDEAYDLLAPMKNVLYKLATLPIPTIALLNGQARGGGCEIATACDFRYALKGTSFGFIQGKLGIAPGWGGGTLLYEKVDKQAAAHWLMTATMYSTDQALRIGWLHKVYSDKEWTMETLLQPFLHNSQEQMTWFKKQYLNSLKLDELSVRMEEETISCSKLWESEAHKEAVQKFMLSRKN</sequence>
<comment type="similarity">
    <text evidence="2 13">Belongs to the enoyl-CoA hydratase/isomerase family.</text>
</comment>
<dbReference type="SUPFAM" id="SSF52096">
    <property type="entry name" value="ClpP/crotonase"/>
    <property type="match status" value="1"/>
</dbReference>
<comment type="catalytic activity">
    <reaction evidence="11">
        <text>(S)-methylmalonyl-CoA + H(+) = propanoyl-CoA + CO2</text>
        <dbReference type="Rhea" id="RHEA:61340"/>
        <dbReference type="ChEBI" id="CHEBI:15378"/>
        <dbReference type="ChEBI" id="CHEBI:16526"/>
        <dbReference type="ChEBI" id="CHEBI:57327"/>
        <dbReference type="ChEBI" id="CHEBI:57392"/>
        <dbReference type="EC" id="4.1.1.94"/>
    </reaction>
    <physiologicalReaction direction="left-to-right" evidence="11">
        <dbReference type="Rhea" id="RHEA:61341"/>
    </physiologicalReaction>
</comment>
<dbReference type="InterPro" id="IPR018376">
    <property type="entry name" value="Enoyl-CoA_hyd/isom_CS"/>
</dbReference>
<name>A0A4Z0H5J4_9BACI</name>
<dbReference type="InterPro" id="IPR001753">
    <property type="entry name" value="Enoyl-CoA_hydra/iso"/>
</dbReference>
<dbReference type="EC" id="4.1.1.94" evidence="7"/>
<dbReference type="STRING" id="192814.GCA_900166575_02038"/>
<dbReference type="PANTHER" id="PTHR11941:SF27">
    <property type="entry name" value="ETHYLMALONYL-COA DECARBOXYLASE"/>
    <property type="match status" value="1"/>
</dbReference>
<evidence type="ECO:0000256" key="6">
    <source>
        <dbReference type="ARBA" id="ARBA00036541"/>
    </source>
</evidence>
<dbReference type="InterPro" id="IPR029045">
    <property type="entry name" value="ClpP/crotonase-like_dom_sf"/>
</dbReference>
<dbReference type="Gene3D" id="3.90.226.10">
    <property type="entry name" value="2-enoyl-CoA Hydratase, Chain A, domain 1"/>
    <property type="match status" value="1"/>
</dbReference>
<dbReference type="PANTHER" id="PTHR11941">
    <property type="entry name" value="ENOYL-COA HYDRATASE-RELATED"/>
    <property type="match status" value="1"/>
</dbReference>
<dbReference type="AlphaFoldDB" id="A0A4Z0H5J4"/>
<keyword evidence="4" id="KW-0456">Lyase</keyword>
<comment type="subcellular location">
    <subcellularLocation>
        <location evidence="1">Cytoplasm</location>
        <location evidence="1">Cytosol</location>
    </subcellularLocation>
</comment>
<evidence type="ECO:0000256" key="10">
    <source>
        <dbReference type="ARBA" id="ARBA00042182"/>
    </source>
</evidence>
<evidence type="ECO:0000256" key="5">
    <source>
        <dbReference type="ARBA" id="ARBA00036343"/>
    </source>
</evidence>
<keyword evidence="3" id="KW-0963">Cytoplasm</keyword>
<dbReference type="GO" id="GO:0004492">
    <property type="term" value="F:methyl/ethyl malonyl-CoA decarboxylase activity"/>
    <property type="evidence" value="ECO:0007669"/>
    <property type="project" value="UniProtKB-EC"/>
</dbReference>
<dbReference type="GO" id="GO:0016853">
    <property type="term" value="F:isomerase activity"/>
    <property type="evidence" value="ECO:0007669"/>
    <property type="project" value="UniProtKB-KW"/>
</dbReference>
<evidence type="ECO:0000256" key="13">
    <source>
        <dbReference type="RuleBase" id="RU003707"/>
    </source>
</evidence>
<reference evidence="14 15" key="1">
    <citation type="journal article" date="2003" name="Int. J. Syst. Evol. Microbiol.">
        <title>Halobacillus salinus sp. nov., isolated from a salt lake on the coast of the East Sea in Korea.</title>
        <authorList>
            <person name="Yoon J.H."/>
            <person name="Kang K.H."/>
            <person name="Park Y.H."/>
        </authorList>
    </citation>
    <scope>NUCLEOTIDE SEQUENCE [LARGE SCALE GENOMIC DNA]</scope>
    <source>
        <strain evidence="14 15">HSL-3</strain>
    </source>
</reference>
<dbReference type="EMBL" id="SRJC01000001">
    <property type="protein sequence ID" value="TGB05019.1"/>
    <property type="molecule type" value="Genomic_DNA"/>
</dbReference>
<accession>A0A4Z0H5J4</accession>
<keyword evidence="14" id="KW-0413">Isomerase</keyword>
<evidence type="ECO:0000256" key="9">
    <source>
        <dbReference type="ARBA" id="ARBA00042052"/>
    </source>
</evidence>
<proteinExistence type="inferred from homology"/>
<protein>
    <recommendedName>
        <fullName evidence="8">Ethylmalonyl-CoA decarboxylase</fullName>
        <ecNumber evidence="7">4.1.1.94</ecNumber>
    </recommendedName>
    <alternativeName>
        <fullName evidence="10">Enoyl-CoA hydratase domain-containing protein 1</fullName>
    </alternativeName>
    <alternativeName>
        <fullName evidence="9">Methylmalonyl-CoA decarboxylase</fullName>
    </alternativeName>
</protein>
<dbReference type="CDD" id="cd06558">
    <property type="entry name" value="crotonase-like"/>
    <property type="match status" value="1"/>
</dbReference>
<organism evidence="14 15">
    <name type="scientific">Halobacillus salinus</name>
    <dbReference type="NCBI Taxonomy" id="192814"/>
    <lineage>
        <taxon>Bacteria</taxon>
        <taxon>Bacillati</taxon>
        <taxon>Bacillota</taxon>
        <taxon>Bacilli</taxon>
        <taxon>Bacillales</taxon>
        <taxon>Bacillaceae</taxon>
        <taxon>Halobacillus</taxon>
    </lineage>
</organism>
<comment type="catalytic activity">
    <reaction evidence="6">
        <text>(2R)-ethylmalonyl-CoA + H(+) = butanoyl-CoA + CO2</text>
        <dbReference type="Rhea" id="RHEA:59540"/>
        <dbReference type="ChEBI" id="CHEBI:15378"/>
        <dbReference type="ChEBI" id="CHEBI:16526"/>
        <dbReference type="ChEBI" id="CHEBI:57371"/>
        <dbReference type="ChEBI" id="CHEBI:85316"/>
        <dbReference type="EC" id="4.1.1.94"/>
    </reaction>
    <physiologicalReaction direction="left-to-right" evidence="6">
        <dbReference type="Rhea" id="RHEA:59541"/>
    </physiologicalReaction>
</comment>
<comment type="function">
    <text evidence="12">Decarboxylates ethylmalonyl-CoA, a potentially toxic metabolite, to form butyryl-CoA, suggesting it might be involved in metabolite proofreading. Acts preferentially on (S)-ethylmalonyl-CoA but also has some activity on the (R)-isomer. Also has methylmalonyl-CoA decarboxylase activity at lower level.</text>
</comment>
<evidence type="ECO:0000256" key="2">
    <source>
        <dbReference type="ARBA" id="ARBA00005254"/>
    </source>
</evidence>
<comment type="caution">
    <text evidence="14">The sequence shown here is derived from an EMBL/GenBank/DDBJ whole genome shotgun (WGS) entry which is preliminary data.</text>
</comment>
<evidence type="ECO:0000256" key="4">
    <source>
        <dbReference type="ARBA" id="ARBA00023239"/>
    </source>
</evidence>
<keyword evidence="15" id="KW-1185">Reference proteome</keyword>
<dbReference type="RefSeq" id="WP_135327274.1">
    <property type="nucleotide sequence ID" value="NZ_SRJC01000001.1"/>
</dbReference>
<evidence type="ECO:0000256" key="1">
    <source>
        <dbReference type="ARBA" id="ARBA00004514"/>
    </source>
</evidence>
<dbReference type="GO" id="GO:0006635">
    <property type="term" value="P:fatty acid beta-oxidation"/>
    <property type="evidence" value="ECO:0007669"/>
    <property type="project" value="TreeGrafter"/>
</dbReference>
<evidence type="ECO:0000313" key="15">
    <source>
        <dbReference type="Proteomes" id="UP000297982"/>
    </source>
</evidence>
<dbReference type="PROSITE" id="PS00166">
    <property type="entry name" value="ENOYL_COA_HYDRATASE"/>
    <property type="match status" value="1"/>
</dbReference>